<evidence type="ECO:0000313" key="4">
    <source>
        <dbReference type="EMBL" id="KAK8890717.1"/>
    </source>
</evidence>
<dbReference type="Proteomes" id="UP001470230">
    <property type="component" value="Unassembled WGS sequence"/>
</dbReference>
<keyword evidence="5" id="KW-1185">Reference proteome</keyword>
<comment type="caution">
    <text evidence="4">The sequence shown here is derived from an EMBL/GenBank/DDBJ whole genome shotgun (WGS) entry which is preliminary data.</text>
</comment>
<feature type="domain" description="PCI" evidence="3">
    <location>
        <begin position="66"/>
        <end position="127"/>
    </location>
</feature>
<evidence type="ECO:0000256" key="1">
    <source>
        <dbReference type="ARBA" id="ARBA00008482"/>
    </source>
</evidence>
<dbReference type="PANTHER" id="PTHR15350">
    <property type="entry name" value="COP9 SIGNALOSOME COMPLEX SUBUNIT 7/DENDRITIC CELL PROTEIN GA17"/>
    <property type="match status" value="1"/>
</dbReference>
<dbReference type="InterPro" id="IPR045237">
    <property type="entry name" value="COPS7/eIF3m"/>
</dbReference>
<evidence type="ECO:0000256" key="2">
    <source>
        <dbReference type="ARBA" id="ARBA00022790"/>
    </source>
</evidence>
<name>A0ABR2KJU7_9EUKA</name>
<comment type="similarity">
    <text evidence="1">Belongs to the CSN7/EIF3M family. CSN7 subfamily.</text>
</comment>
<accession>A0ABR2KJU7</accession>
<protein>
    <recommendedName>
        <fullName evidence="3">PCI domain-containing protein</fullName>
    </recommendedName>
</protein>
<dbReference type="PANTHER" id="PTHR15350:SF5">
    <property type="entry name" value="COP9 SIGNALOSOME COMPLEX SUBUNIT 7"/>
    <property type="match status" value="1"/>
</dbReference>
<organism evidence="4 5">
    <name type="scientific">Tritrichomonas musculus</name>
    <dbReference type="NCBI Taxonomy" id="1915356"/>
    <lineage>
        <taxon>Eukaryota</taxon>
        <taxon>Metamonada</taxon>
        <taxon>Parabasalia</taxon>
        <taxon>Tritrichomonadida</taxon>
        <taxon>Tritrichomonadidae</taxon>
        <taxon>Tritrichomonas</taxon>
    </lineage>
</organism>
<reference evidence="4 5" key="1">
    <citation type="submission" date="2024-04" db="EMBL/GenBank/DDBJ databases">
        <title>Tritrichomonas musculus Genome.</title>
        <authorList>
            <person name="Alves-Ferreira E."/>
            <person name="Grigg M."/>
            <person name="Lorenzi H."/>
            <person name="Galac M."/>
        </authorList>
    </citation>
    <scope>NUCLEOTIDE SEQUENCE [LARGE SCALE GENOMIC DNA]</scope>
    <source>
        <strain evidence="4 5">EAF2021</strain>
    </source>
</reference>
<keyword evidence="2" id="KW-0736">Signalosome</keyword>
<proteinExistence type="inferred from homology"/>
<gene>
    <name evidence="4" type="ORF">M9Y10_035502</name>
</gene>
<dbReference type="Pfam" id="PF01399">
    <property type="entry name" value="PCI"/>
    <property type="match status" value="1"/>
</dbReference>
<evidence type="ECO:0000259" key="3">
    <source>
        <dbReference type="Pfam" id="PF01399"/>
    </source>
</evidence>
<sequence length="163" mass="18526">MSEKNLLAILNDRNEFFVDKHLDKFPKDSNEHKLLSIFAYGNWNDYLQLSKSLPPSLVLDVHSEAAKKLKMLTLLSLFSAERKCTYNALYKALSIDNQVELEELVVDLLGMELIEAKIDEVSSTIICTRACARCVPNEESAIKAVIDKIQKIRGRIDQALKEE</sequence>
<dbReference type="InterPro" id="IPR000717">
    <property type="entry name" value="PCI_dom"/>
</dbReference>
<evidence type="ECO:0000313" key="5">
    <source>
        <dbReference type="Proteomes" id="UP001470230"/>
    </source>
</evidence>
<dbReference type="EMBL" id="JAPFFF010000005">
    <property type="protein sequence ID" value="KAK8890717.1"/>
    <property type="molecule type" value="Genomic_DNA"/>
</dbReference>